<dbReference type="PANTHER" id="PTHR48080:SF2">
    <property type="entry name" value="D-GALACTONATE DEHYDRATASE"/>
    <property type="match status" value="1"/>
</dbReference>
<dbReference type="Gene3D" id="3.30.390.10">
    <property type="entry name" value="Enolase-like, N-terminal domain"/>
    <property type="match status" value="1"/>
</dbReference>
<dbReference type="CDD" id="cd03325">
    <property type="entry name" value="D-galactonate_dehydratase"/>
    <property type="match status" value="1"/>
</dbReference>
<dbReference type="InterPro" id="IPR034593">
    <property type="entry name" value="DgoD-like"/>
</dbReference>
<dbReference type="Gene3D" id="3.20.20.120">
    <property type="entry name" value="Enolase-like C-terminal domain"/>
    <property type="match status" value="1"/>
</dbReference>
<dbReference type="PANTHER" id="PTHR48080">
    <property type="entry name" value="D-GALACTONATE DEHYDRATASE-RELATED"/>
    <property type="match status" value="1"/>
</dbReference>
<dbReference type="EMBL" id="CP000473">
    <property type="protein sequence ID" value="ABJ83968.1"/>
    <property type="molecule type" value="Genomic_DNA"/>
</dbReference>
<feature type="domain" description="Mandelate racemase/muconate lactonizing enzyme C-terminal" evidence="4">
    <location>
        <begin position="187"/>
        <end position="292"/>
    </location>
</feature>
<dbReference type="SFLD" id="SFLDG00179">
    <property type="entry name" value="mandelate_racemase"/>
    <property type="match status" value="1"/>
</dbReference>
<dbReference type="InterPro" id="IPR029017">
    <property type="entry name" value="Enolase-like_N"/>
</dbReference>
<dbReference type="GO" id="GO:0009063">
    <property type="term" value="P:amino acid catabolic process"/>
    <property type="evidence" value="ECO:0007669"/>
    <property type="project" value="InterPro"/>
</dbReference>
<dbReference type="InterPro" id="IPR018110">
    <property type="entry name" value="Mandel_Rmase/mucon_lact_enz_CS"/>
</dbReference>
<dbReference type="InterPro" id="IPR029065">
    <property type="entry name" value="Enolase_C-like"/>
</dbReference>
<dbReference type="PROSITE" id="PS00908">
    <property type="entry name" value="MR_MLE_1"/>
    <property type="match status" value="1"/>
</dbReference>
<organism evidence="5">
    <name type="scientific">Solibacter usitatus (strain Ellin6076)</name>
    <dbReference type="NCBI Taxonomy" id="234267"/>
    <lineage>
        <taxon>Bacteria</taxon>
        <taxon>Pseudomonadati</taxon>
        <taxon>Acidobacteriota</taxon>
        <taxon>Terriglobia</taxon>
        <taxon>Bryobacterales</taxon>
        <taxon>Solibacteraceae</taxon>
        <taxon>Candidatus Solibacter</taxon>
    </lineage>
</organism>
<dbReference type="GO" id="GO:0008869">
    <property type="term" value="F:galactonate dehydratase activity"/>
    <property type="evidence" value="ECO:0007669"/>
    <property type="project" value="UniProtKB-EC"/>
</dbReference>
<dbReference type="InterPro" id="IPR036849">
    <property type="entry name" value="Enolase-like_C_sf"/>
</dbReference>
<protein>
    <submittedName>
        <fullName evidence="5">Galactonate dehydratase</fullName>
        <ecNumber evidence="5">4.2.1.6</ecNumber>
    </submittedName>
</protein>
<name>Q01NB8_SOLUE</name>
<evidence type="ECO:0000256" key="2">
    <source>
        <dbReference type="ARBA" id="ARBA00022842"/>
    </source>
</evidence>
<dbReference type="STRING" id="234267.Acid_2984"/>
<dbReference type="SUPFAM" id="SSF51604">
    <property type="entry name" value="Enolase C-terminal domain-like"/>
    <property type="match status" value="1"/>
</dbReference>
<accession>Q01NB8</accession>
<gene>
    <name evidence="5" type="ordered locus">Acid_2984</name>
</gene>
<sequence precursor="true">MKRRQFLAGVGTMAGGKLMGSPEGRPSLSFCDCAMQPQFAMPPGASTLAAVGSKVRITNLKTFGVTIPGAPADRPYVFVKLETNAGLVGWGEGTLEGKAGSVMACINDFHDFLIGADPMPVEHHWQSMYVHSFYRAGPVIGSAISAIDQALWDLRGKILGVPVYKLLGGPNDPEGVRGYYVANARSLDDLKRLRETAQSQGITAFKGGLPDYYEWIETSAKITEAIRHVEMLREGLGPDIDIAVDFHAKTSPTVASVIIKELDPLELLWVEEPCPPENAWAMGRIAKRVRTPIATGERLVAAHGVREIVEQAVVDIIQTDANHVGGITALWKVAAMADLSSISMAPHACEGPIGMLASLHVDASIPNFLIQECCGQAVPQTRDKVWEEWFGFPAMRMVNGKYPLPDKPGLGFELTEDALKKYPFAGTRPMTRVFHKDGSVAEW</sequence>
<dbReference type="SFLD" id="SFLDS00001">
    <property type="entry name" value="Enolase"/>
    <property type="match status" value="1"/>
</dbReference>
<reference evidence="5" key="1">
    <citation type="submission" date="2006-10" db="EMBL/GenBank/DDBJ databases">
        <title>Complete sequence of Solibacter usitatus Ellin6076.</title>
        <authorList>
            <consortium name="US DOE Joint Genome Institute"/>
            <person name="Copeland A."/>
            <person name="Lucas S."/>
            <person name="Lapidus A."/>
            <person name="Barry K."/>
            <person name="Detter J.C."/>
            <person name="Glavina del Rio T."/>
            <person name="Hammon N."/>
            <person name="Israni S."/>
            <person name="Dalin E."/>
            <person name="Tice H."/>
            <person name="Pitluck S."/>
            <person name="Thompson L.S."/>
            <person name="Brettin T."/>
            <person name="Bruce D."/>
            <person name="Han C."/>
            <person name="Tapia R."/>
            <person name="Gilna P."/>
            <person name="Schmutz J."/>
            <person name="Larimer F."/>
            <person name="Land M."/>
            <person name="Hauser L."/>
            <person name="Kyrpides N."/>
            <person name="Mikhailova N."/>
            <person name="Janssen P.H."/>
            <person name="Kuske C.R."/>
            <person name="Richardson P."/>
        </authorList>
    </citation>
    <scope>NUCLEOTIDE SEQUENCE</scope>
    <source>
        <strain evidence="5">Ellin6076</strain>
    </source>
</reference>
<evidence type="ECO:0000256" key="1">
    <source>
        <dbReference type="ARBA" id="ARBA00022723"/>
    </source>
</evidence>
<dbReference type="InterPro" id="IPR013342">
    <property type="entry name" value="Mandelate_racemase_C"/>
</dbReference>
<dbReference type="KEGG" id="sus:Acid_2984"/>
<dbReference type="Pfam" id="PF13378">
    <property type="entry name" value="MR_MLE_C"/>
    <property type="match status" value="1"/>
</dbReference>
<evidence type="ECO:0000256" key="3">
    <source>
        <dbReference type="ARBA" id="ARBA00023239"/>
    </source>
</evidence>
<dbReference type="HOGENOM" id="CLU_030273_3_2_0"/>
<keyword evidence="1" id="KW-0479">Metal-binding</keyword>
<dbReference type="AlphaFoldDB" id="Q01NB8"/>
<evidence type="ECO:0000313" key="5">
    <source>
        <dbReference type="EMBL" id="ABJ83968.1"/>
    </source>
</evidence>
<dbReference type="GO" id="GO:0046872">
    <property type="term" value="F:metal ion binding"/>
    <property type="evidence" value="ECO:0007669"/>
    <property type="project" value="UniProtKB-KW"/>
</dbReference>
<proteinExistence type="predicted"/>
<evidence type="ECO:0000259" key="4">
    <source>
        <dbReference type="SMART" id="SM00922"/>
    </source>
</evidence>
<dbReference type="GO" id="GO:0034194">
    <property type="term" value="P:D-galactonate catabolic process"/>
    <property type="evidence" value="ECO:0007669"/>
    <property type="project" value="InterPro"/>
</dbReference>
<dbReference type="InterPro" id="IPR013341">
    <property type="entry name" value="Mandelate_racemase_N_dom"/>
</dbReference>
<keyword evidence="3 5" id="KW-0456">Lyase</keyword>
<dbReference type="PROSITE" id="PS00909">
    <property type="entry name" value="MR_MLE_2"/>
    <property type="match status" value="1"/>
</dbReference>
<dbReference type="Pfam" id="PF02746">
    <property type="entry name" value="MR_MLE_N"/>
    <property type="match status" value="1"/>
</dbReference>
<dbReference type="FunCoup" id="Q01NB8">
    <property type="interactions" value="129"/>
</dbReference>
<dbReference type="SUPFAM" id="SSF54826">
    <property type="entry name" value="Enolase N-terminal domain-like"/>
    <property type="match status" value="1"/>
</dbReference>
<dbReference type="EC" id="4.2.1.6" evidence="5"/>
<dbReference type="InParanoid" id="Q01NB8"/>
<dbReference type="NCBIfam" id="NF010624">
    <property type="entry name" value="PRK14017.1"/>
    <property type="match status" value="1"/>
</dbReference>
<dbReference type="SMART" id="SM00922">
    <property type="entry name" value="MR_MLE"/>
    <property type="match status" value="1"/>
</dbReference>
<dbReference type="InterPro" id="IPR023592">
    <property type="entry name" value="Galactonate_deHydtase"/>
</dbReference>
<dbReference type="eggNOG" id="COG4948">
    <property type="taxonomic scope" value="Bacteria"/>
</dbReference>
<keyword evidence="2" id="KW-0460">Magnesium</keyword>